<evidence type="ECO:0000313" key="9">
    <source>
        <dbReference type="Proteomes" id="UP001307889"/>
    </source>
</evidence>
<dbReference type="Pfam" id="PF07690">
    <property type="entry name" value="MFS_1"/>
    <property type="match status" value="1"/>
</dbReference>
<keyword evidence="3 6" id="KW-1133">Transmembrane helix</keyword>
<sequence>MPSPSDLAATIKAKLFALLTRNTRYEEFDLGKDGQPGGGPGPGEDEEDYPEPERPPPRHIDKYIRPELPCLTKRYTIAVLTCVGFVISFGMRCNMGMAKLEFTTSFNETAKAAERAIKKVNTTHKVPFHWSVGMESAVDSSFFWGYLVTQVPGGFLASKYPANRVFGIAIATSSFLNLLLPLAADSEPEFIIIVRILQGLVEGVTYPACHGIWRYWAPPLERSRLATIAFCGSYAGVVLGMPLSGMLTAGVGWQAPFYFYGVVGLLWYLSWLWLAFERPSKHPTISGKELFYIENSLGKTTQATLPTLSTTPWKKFFTSMPVYAIIVANFCRSWNFYLLVLFQASYLSSAFGLKIQETGFLGALPHLLMTIIVPCGGMLADYVRKNKILTTTNVRKVFNCGGFGMEGLFFIVVAYSKTAVSANIALTLGVAFSGFAISGYNVNHLDIAPRYASILMGMSNGIGTIAGLICPIVIDHITEDHSKGSWKVVFLMAAFVHMCGVTFYGIFASGELQPWAEPEPTESKPWDPMENAMEPTETTRMDAKAVGYGTVGEQGGYTNHMMTAQAVQPEVRDTYMYQQQPVVPPVARPPPPVSRPPPPNLPPQGYNQQGPTYDQQEPVYGYNQPAYGVPPPTYDQPYVAPTDLFSAQDPQPARPPSNNPFLN</sequence>
<feature type="region of interest" description="Disordered" evidence="5">
    <location>
        <begin position="27"/>
        <end position="61"/>
    </location>
</feature>
<feature type="transmembrane region" description="Helical" evidence="6">
    <location>
        <begin position="165"/>
        <end position="184"/>
    </location>
</feature>
<dbReference type="SUPFAM" id="SSF103473">
    <property type="entry name" value="MFS general substrate transporter"/>
    <property type="match status" value="1"/>
</dbReference>
<dbReference type="Proteomes" id="UP001307889">
    <property type="component" value="Chromosome 5"/>
</dbReference>
<protein>
    <submittedName>
        <fullName evidence="8">Major Facilitator Superfamily</fullName>
    </submittedName>
</protein>
<feature type="transmembrane region" description="Helical" evidence="6">
    <location>
        <begin position="257"/>
        <end position="276"/>
    </location>
</feature>
<dbReference type="InterPro" id="IPR036259">
    <property type="entry name" value="MFS_trans_sf"/>
</dbReference>
<name>A0ABN7ARF5_9HEMI</name>
<dbReference type="InterPro" id="IPR050382">
    <property type="entry name" value="MFS_Na/Anion_cotransporter"/>
</dbReference>
<dbReference type="Gene3D" id="1.20.1250.20">
    <property type="entry name" value="MFS general substrate transporter like domains"/>
    <property type="match status" value="2"/>
</dbReference>
<feature type="domain" description="Major facilitator superfamily (MFS) profile" evidence="7">
    <location>
        <begin position="76"/>
        <end position="512"/>
    </location>
</feature>
<feature type="transmembrane region" description="Helical" evidence="6">
    <location>
        <begin position="322"/>
        <end position="344"/>
    </location>
</feature>
<keyword evidence="2 6" id="KW-0812">Transmembrane</keyword>
<feature type="compositionally biased region" description="Basic and acidic residues" evidence="5">
    <location>
        <begin position="51"/>
        <end position="61"/>
    </location>
</feature>
<evidence type="ECO:0000256" key="6">
    <source>
        <dbReference type="SAM" id="Phobius"/>
    </source>
</evidence>
<feature type="transmembrane region" description="Helical" evidence="6">
    <location>
        <begin position="454"/>
        <end position="474"/>
    </location>
</feature>
<keyword evidence="9" id="KW-1185">Reference proteome</keyword>
<feature type="compositionally biased region" description="Pro residues" evidence="5">
    <location>
        <begin position="652"/>
        <end position="663"/>
    </location>
</feature>
<evidence type="ECO:0000259" key="7">
    <source>
        <dbReference type="PROSITE" id="PS50850"/>
    </source>
</evidence>
<accession>A0ABN7ARF5</accession>
<comment type="subcellular location">
    <subcellularLocation>
        <location evidence="1">Membrane</location>
        <topology evidence="1">Multi-pass membrane protein</topology>
    </subcellularLocation>
</comment>
<evidence type="ECO:0000256" key="3">
    <source>
        <dbReference type="ARBA" id="ARBA00022989"/>
    </source>
</evidence>
<reference evidence="8 9" key="1">
    <citation type="submission" date="2023-09" db="EMBL/GenBank/DDBJ databases">
        <title>Nesidiocoris tenuis whole genome shotgun sequence.</title>
        <authorList>
            <person name="Shibata T."/>
            <person name="Shimoda M."/>
            <person name="Kobayashi T."/>
            <person name="Uehara T."/>
        </authorList>
    </citation>
    <scope>NUCLEOTIDE SEQUENCE [LARGE SCALE GENOMIC DNA]</scope>
    <source>
        <strain evidence="8 9">Japan</strain>
    </source>
</reference>
<evidence type="ECO:0000256" key="4">
    <source>
        <dbReference type="ARBA" id="ARBA00023136"/>
    </source>
</evidence>
<dbReference type="PANTHER" id="PTHR11662:SF456">
    <property type="entry name" value="VESICULAR GLUTAMATE TRANSPORTER, ISOFORM A"/>
    <property type="match status" value="1"/>
</dbReference>
<dbReference type="PROSITE" id="PS50850">
    <property type="entry name" value="MFS"/>
    <property type="match status" value="1"/>
</dbReference>
<dbReference type="InterPro" id="IPR020846">
    <property type="entry name" value="MFS_dom"/>
</dbReference>
<feature type="transmembrane region" description="Helical" evidence="6">
    <location>
        <begin position="364"/>
        <end position="384"/>
    </location>
</feature>
<dbReference type="CDD" id="cd17382">
    <property type="entry name" value="MFS_SLC17A6_7_8_VGluT"/>
    <property type="match status" value="1"/>
</dbReference>
<feature type="compositionally biased region" description="Pro residues" evidence="5">
    <location>
        <begin position="582"/>
        <end position="602"/>
    </location>
</feature>
<feature type="transmembrane region" description="Helical" evidence="6">
    <location>
        <begin position="75"/>
        <end position="93"/>
    </location>
</feature>
<dbReference type="InterPro" id="IPR011701">
    <property type="entry name" value="MFS"/>
</dbReference>
<feature type="transmembrane region" description="Helical" evidence="6">
    <location>
        <begin position="486"/>
        <end position="507"/>
    </location>
</feature>
<organism evidence="8 9">
    <name type="scientific">Nesidiocoris tenuis</name>
    <dbReference type="NCBI Taxonomy" id="355587"/>
    <lineage>
        <taxon>Eukaryota</taxon>
        <taxon>Metazoa</taxon>
        <taxon>Ecdysozoa</taxon>
        <taxon>Arthropoda</taxon>
        <taxon>Hexapoda</taxon>
        <taxon>Insecta</taxon>
        <taxon>Pterygota</taxon>
        <taxon>Neoptera</taxon>
        <taxon>Paraneoptera</taxon>
        <taxon>Hemiptera</taxon>
        <taxon>Heteroptera</taxon>
        <taxon>Panheteroptera</taxon>
        <taxon>Cimicomorpha</taxon>
        <taxon>Miridae</taxon>
        <taxon>Dicyphina</taxon>
        <taxon>Nesidiocoris</taxon>
    </lineage>
</organism>
<evidence type="ECO:0000313" key="8">
    <source>
        <dbReference type="EMBL" id="BES94798.1"/>
    </source>
</evidence>
<dbReference type="EMBL" id="AP028913">
    <property type="protein sequence ID" value="BES94798.1"/>
    <property type="molecule type" value="Genomic_DNA"/>
</dbReference>
<dbReference type="PANTHER" id="PTHR11662">
    <property type="entry name" value="SOLUTE CARRIER FAMILY 17"/>
    <property type="match status" value="1"/>
</dbReference>
<keyword evidence="4 6" id="KW-0472">Membrane</keyword>
<feature type="transmembrane region" description="Helical" evidence="6">
    <location>
        <begin position="422"/>
        <end position="442"/>
    </location>
</feature>
<feature type="region of interest" description="Disordered" evidence="5">
    <location>
        <begin position="582"/>
        <end position="663"/>
    </location>
</feature>
<feature type="transmembrane region" description="Helical" evidence="6">
    <location>
        <begin position="190"/>
        <end position="213"/>
    </location>
</feature>
<feature type="transmembrane region" description="Helical" evidence="6">
    <location>
        <begin position="225"/>
        <end position="245"/>
    </location>
</feature>
<evidence type="ECO:0000256" key="2">
    <source>
        <dbReference type="ARBA" id="ARBA00022692"/>
    </source>
</evidence>
<gene>
    <name evidence="8" type="ORF">NTJ_07607</name>
</gene>
<proteinExistence type="predicted"/>
<evidence type="ECO:0000256" key="5">
    <source>
        <dbReference type="SAM" id="MobiDB-lite"/>
    </source>
</evidence>
<evidence type="ECO:0000256" key="1">
    <source>
        <dbReference type="ARBA" id="ARBA00004141"/>
    </source>
</evidence>